<sequence>MAWWLAAPLVIWGAKKIYDAVTEDDEPSYSSSSSSTLSSAKSTRTKLRKKLIREAILENRKSLISKAFSDRESELVKLDGSSKADAILDVSGFNAALGNLSSTVRLLNPSYSESFEEVDGSLLVFTDLNSEVNNVAKKADDEYGSMAGIDHYNEYDRSIDPFVAKLQSEISR</sequence>
<proteinExistence type="predicted"/>
<organism evidence="1">
    <name type="scientific">Vibrio cholerae O1</name>
    <dbReference type="NCBI Taxonomy" id="127906"/>
    <lineage>
        <taxon>Bacteria</taxon>
        <taxon>Pseudomonadati</taxon>
        <taxon>Pseudomonadota</taxon>
        <taxon>Gammaproteobacteria</taxon>
        <taxon>Vibrionales</taxon>
        <taxon>Vibrionaceae</taxon>
        <taxon>Vibrio</taxon>
    </lineage>
</organism>
<name>A0A0D5XQW3_VIBCL</name>
<reference evidence="1" key="1">
    <citation type="submission" date="2014-05" db="EMBL/GenBank/DDBJ databases">
        <title>A SXT Element and IncC Mega-plasmid Coexisting in a Multidrug Resistant, Extended-Spectrum-beta-Lactamase-Producing Vibrio cholerae O1 El Tor Strain of China.</title>
        <authorList>
            <person name="Wang R."/>
            <person name="Li J."/>
            <person name="Kan B."/>
        </authorList>
    </citation>
    <scope>NUCLEOTIDE SEQUENCE</scope>
    <source>
        <strain evidence="1">ICDC-1307</strain>
    </source>
</reference>
<accession>A0A0D5XQW3</accession>
<dbReference type="EMBL" id="KJ817376">
    <property type="protein sequence ID" value="AKA21223.1"/>
    <property type="molecule type" value="Genomic_DNA"/>
</dbReference>
<protein>
    <submittedName>
        <fullName evidence="1">Plasmid-related regulatory protein</fullName>
    </submittedName>
</protein>
<evidence type="ECO:0000313" key="1">
    <source>
        <dbReference type="EMBL" id="AKA21223.1"/>
    </source>
</evidence>
<dbReference type="AlphaFoldDB" id="A0A0D5XQW3"/>